<evidence type="ECO:0000256" key="7">
    <source>
        <dbReference type="ARBA" id="ARBA00022824"/>
    </source>
</evidence>
<feature type="compositionally biased region" description="Low complexity" evidence="18">
    <location>
        <begin position="158"/>
        <end position="170"/>
    </location>
</feature>
<comment type="subcellular location">
    <subcellularLocation>
        <location evidence="1">Endoplasmic reticulum membrane</location>
        <topology evidence="1">Multi-pass membrane protein</topology>
    </subcellularLocation>
</comment>
<feature type="transmembrane region" description="Helical" evidence="19">
    <location>
        <begin position="653"/>
        <end position="672"/>
    </location>
</feature>
<dbReference type="EC" id="2.3.1.n6" evidence="16"/>
<dbReference type="GO" id="GO:0045540">
    <property type="term" value="P:regulation of cholesterol biosynthetic process"/>
    <property type="evidence" value="ECO:0007669"/>
    <property type="project" value="Ensembl"/>
</dbReference>
<feature type="transmembrane region" description="Helical" evidence="19">
    <location>
        <begin position="269"/>
        <end position="287"/>
    </location>
</feature>
<feature type="transmembrane region" description="Helical" evidence="19">
    <location>
        <begin position="394"/>
        <end position="412"/>
    </location>
</feature>
<evidence type="ECO:0000256" key="10">
    <source>
        <dbReference type="ARBA" id="ARBA00023136"/>
    </source>
</evidence>
<protein>
    <recommendedName>
        <fullName evidence="17">Lysophospholipid acyltransferase 5</fullName>
        <ecNumber evidence="15">2.3.1.23</ecNumber>
        <ecNumber evidence="16">2.3.1.n6</ecNumber>
    </recommendedName>
</protein>
<dbReference type="GO" id="GO:1905885">
    <property type="term" value="P:positive regulation of triglyceride transport"/>
    <property type="evidence" value="ECO:0007669"/>
    <property type="project" value="Ensembl"/>
</dbReference>
<reference evidence="20" key="1">
    <citation type="submission" date="2025-08" db="UniProtKB">
        <authorList>
            <consortium name="Ensembl"/>
        </authorList>
    </citation>
    <scope>IDENTIFICATION</scope>
    <source>
        <strain evidence="20">Glennie</strain>
    </source>
</reference>
<feature type="compositionally biased region" description="Low complexity" evidence="18">
    <location>
        <begin position="108"/>
        <end position="121"/>
    </location>
</feature>
<feature type="transmembrane region" description="Helical" evidence="19">
    <location>
        <begin position="245"/>
        <end position="262"/>
    </location>
</feature>
<dbReference type="InParanoid" id="A0A6I8NXW2"/>
<evidence type="ECO:0000256" key="8">
    <source>
        <dbReference type="ARBA" id="ARBA00022989"/>
    </source>
</evidence>
<evidence type="ECO:0000256" key="12">
    <source>
        <dbReference type="ARBA" id="ARBA00023264"/>
    </source>
</evidence>
<evidence type="ECO:0000256" key="15">
    <source>
        <dbReference type="ARBA" id="ARBA00026120"/>
    </source>
</evidence>
<evidence type="ECO:0000256" key="19">
    <source>
        <dbReference type="SAM" id="Phobius"/>
    </source>
</evidence>
<gene>
    <name evidence="20" type="primary">LPCAT3</name>
</gene>
<feature type="region of interest" description="Disordered" evidence="18">
    <location>
        <begin position="323"/>
        <end position="344"/>
    </location>
</feature>
<dbReference type="Ensembl" id="ENSOANT00000048518.1">
    <property type="protein sequence ID" value="ENSOANP00000046200.1"/>
    <property type="gene ID" value="ENSOANG00000008658.3"/>
</dbReference>
<dbReference type="GO" id="GO:0036151">
    <property type="term" value="P:phosphatidylcholine acyl-chain remodeling"/>
    <property type="evidence" value="ECO:0007669"/>
    <property type="project" value="Ensembl"/>
</dbReference>
<reference evidence="20" key="2">
    <citation type="submission" date="2025-09" db="UniProtKB">
        <authorList>
            <consortium name="Ensembl"/>
        </authorList>
    </citation>
    <scope>IDENTIFICATION</scope>
    <source>
        <strain evidence="20">Glennie</strain>
    </source>
</reference>
<feature type="transmembrane region" description="Helical" evidence="19">
    <location>
        <begin position="532"/>
        <end position="553"/>
    </location>
</feature>
<organism evidence="20 21">
    <name type="scientific">Ornithorhynchus anatinus</name>
    <name type="common">Duckbill platypus</name>
    <dbReference type="NCBI Taxonomy" id="9258"/>
    <lineage>
        <taxon>Eukaryota</taxon>
        <taxon>Metazoa</taxon>
        <taxon>Chordata</taxon>
        <taxon>Craniata</taxon>
        <taxon>Vertebrata</taxon>
        <taxon>Euteleostomi</taxon>
        <taxon>Mammalia</taxon>
        <taxon>Monotremata</taxon>
        <taxon>Ornithorhynchidae</taxon>
        <taxon>Ornithorhynchus</taxon>
    </lineage>
</organism>
<evidence type="ECO:0000256" key="9">
    <source>
        <dbReference type="ARBA" id="ARBA00023098"/>
    </source>
</evidence>
<comment type="pathway">
    <text evidence="2">Lipid metabolism; phospholipid metabolism.</text>
</comment>
<dbReference type="GO" id="GO:0005789">
    <property type="term" value="C:endoplasmic reticulum membrane"/>
    <property type="evidence" value="ECO:0007669"/>
    <property type="project" value="UniProtKB-SubCell"/>
</dbReference>
<evidence type="ECO:0000256" key="1">
    <source>
        <dbReference type="ARBA" id="ARBA00004477"/>
    </source>
</evidence>
<dbReference type="GO" id="GO:0071617">
    <property type="term" value="F:lysophospholipid acyltransferase activity"/>
    <property type="evidence" value="ECO:0000318"/>
    <property type="project" value="GO_Central"/>
</dbReference>
<keyword evidence="21" id="KW-1185">Reference proteome</keyword>
<dbReference type="GO" id="GO:0036152">
    <property type="term" value="P:phosphatidylethanolamine acyl-chain remodeling"/>
    <property type="evidence" value="ECO:0000318"/>
    <property type="project" value="GO_Central"/>
</dbReference>
<feature type="region of interest" description="Disordered" evidence="18">
    <location>
        <begin position="90"/>
        <end position="183"/>
    </location>
</feature>
<evidence type="ECO:0000313" key="21">
    <source>
        <dbReference type="Proteomes" id="UP000002279"/>
    </source>
</evidence>
<dbReference type="GO" id="GO:0034378">
    <property type="term" value="P:chylomicron assembly"/>
    <property type="evidence" value="ECO:0007669"/>
    <property type="project" value="Ensembl"/>
</dbReference>
<evidence type="ECO:0000256" key="3">
    <source>
        <dbReference type="ARBA" id="ARBA00010323"/>
    </source>
</evidence>
<dbReference type="GO" id="GO:1903573">
    <property type="term" value="P:negative regulation of response to endoplasmic reticulum stress"/>
    <property type="evidence" value="ECO:0007669"/>
    <property type="project" value="Ensembl"/>
</dbReference>
<dbReference type="InterPro" id="IPR049941">
    <property type="entry name" value="LPLAT_7/PORCN-like"/>
</dbReference>
<keyword evidence="4" id="KW-0444">Lipid biosynthesis</keyword>
<keyword evidence="12" id="KW-1208">Phospholipid metabolism</keyword>
<evidence type="ECO:0000256" key="14">
    <source>
        <dbReference type="ARBA" id="ARBA00025707"/>
    </source>
</evidence>
<sequence length="690" mass="76741">MGSPGQGSPPSAPGVIVLCPRGLGRRPSKPRKVSKASRGRGRIGVRKLKTPAAASPKECTRWREAGGGRPGVAGALDQSLDRIYRAQSTGLNAWESPIEPDNGHSRTRSSSGSRLSPGAPSQLPGVPGDPQSPRPEWLTGGGRRAGAPWSGRRRPRGGLRPLGRPGPRASETPGCPEAGVRPPLRGPGRPWALTLLPAFSPPSLPGYPLALYHRHFLFYKDCYLTHLFHVFSGISIAYFNFGTQLYHSLLCIGLQFLILRLMGRTVTAVLTTFCFQMAYLLAGYYYTATDQYDIKWTMPHCVLTLKLIGLAIDYYDGGKDQVGPGEGTARPRGGRAGGEGAGWGRAAGEEVRAGLADRARAPRPVPPAQRALSAEQRDQALRGVPSLLEVAGFSYFYGAFLVGPQFSMNNYMKLVRGEMTDDPGKKPNSVGPALRRLGLGLFYLVGYTLFSPYITDDYLLTADYASRPFWFRCVYMMVWGKFVLYKYVTCWLVSEGVCILSGLGYNGRDAQGRPRWDACANMKVWLFETTPLFNGTIASFNINTNSWVAWYIFKRLKFLGNKLLSQGITLLFLALWHGLHSGYLVCFQLEFLIIIVERQATQLIRESPFLSALADVTLLKPFFYLAQQTVHWVFMGYSMTAFCLFTWDKWFQVYKSVYFMGHVFFFSLLFLLPRVHKVMVPRKEKLKKAE</sequence>
<evidence type="ECO:0000313" key="20">
    <source>
        <dbReference type="Ensembl" id="ENSOANP00000046200.1"/>
    </source>
</evidence>
<evidence type="ECO:0000256" key="13">
    <source>
        <dbReference type="ARBA" id="ARBA00023315"/>
    </source>
</evidence>
<dbReference type="FunCoup" id="A0A6I8NXW2">
    <property type="interactions" value="1035"/>
</dbReference>
<keyword evidence="13" id="KW-0012">Acyltransferase</keyword>
<name>A0A6I8NXW2_ORNAN</name>
<evidence type="ECO:0000256" key="4">
    <source>
        <dbReference type="ARBA" id="ARBA00022516"/>
    </source>
</evidence>
<dbReference type="GO" id="GO:0090158">
    <property type="term" value="P:endoplasmic reticulum membrane organization"/>
    <property type="evidence" value="ECO:0007669"/>
    <property type="project" value="Ensembl"/>
</dbReference>
<dbReference type="Proteomes" id="UP000002279">
    <property type="component" value="Unplaced"/>
</dbReference>
<dbReference type="Pfam" id="PF03062">
    <property type="entry name" value="MBOAT"/>
    <property type="match status" value="1"/>
</dbReference>
<dbReference type="GO" id="GO:0036150">
    <property type="term" value="P:phosphatidylserine acyl-chain remodeling"/>
    <property type="evidence" value="ECO:0007669"/>
    <property type="project" value="Ensembl"/>
</dbReference>
<dbReference type="PANTHER" id="PTHR13906:SF14">
    <property type="entry name" value="LYSOPHOSPHOLIPID ACYLTRANSFERASE 5"/>
    <property type="match status" value="1"/>
</dbReference>
<evidence type="ECO:0000256" key="5">
    <source>
        <dbReference type="ARBA" id="ARBA00022679"/>
    </source>
</evidence>
<dbReference type="GO" id="GO:0050728">
    <property type="term" value="P:negative regulation of inflammatory response"/>
    <property type="evidence" value="ECO:0007669"/>
    <property type="project" value="Ensembl"/>
</dbReference>
<dbReference type="GO" id="GO:0047184">
    <property type="term" value="F:1-acylglycerophosphocholine O-acyltransferase activity"/>
    <property type="evidence" value="ECO:0000318"/>
    <property type="project" value="GO_Central"/>
</dbReference>
<dbReference type="GO" id="GO:0016020">
    <property type="term" value="C:membrane"/>
    <property type="evidence" value="ECO:0000318"/>
    <property type="project" value="GO_Central"/>
</dbReference>
<dbReference type="GeneTree" id="ENSGT01030000234564"/>
<keyword evidence="9" id="KW-0443">Lipid metabolism</keyword>
<evidence type="ECO:0000256" key="17">
    <source>
        <dbReference type="ARBA" id="ARBA00039721"/>
    </source>
</evidence>
<keyword evidence="5" id="KW-0808">Transferase</keyword>
<comment type="pathway">
    <text evidence="14">Phospholipid metabolism.</text>
</comment>
<dbReference type="PANTHER" id="PTHR13906">
    <property type="entry name" value="PORCUPINE"/>
    <property type="match status" value="1"/>
</dbReference>
<feature type="region of interest" description="Disordered" evidence="18">
    <location>
        <begin position="20"/>
        <end position="74"/>
    </location>
</feature>
<evidence type="ECO:0000256" key="6">
    <source>
        <dbReference type="ARBA" id="ARBA00022692"/>
    </source>
</evidence>
<dbReference type="GO" id="GO:0034379">
    <property type="term" value="P:very-low-density lipoprotein particle assembly"/>
    <property type="evidence" value="ECO:0007669"/>
    <property type="project" value="Ensembl"/>
</dbReference>
<keyword evidence="8 19" id="KW-1133">Transmembrane helix</keyword>
<feature type="compositionally biased region" description="Basic residues" evidence="18">
    <location>
        <begin position="23"/>
        <end position="49"/>
    </location>
</feature>
<dbReference type="GO" id="GO:0106262">
    <property type="term" value="F:1-acylglycerophosphoethanolamine O-acyltransferase activity"/>
    <property type="evidence" value="ECO:0007669"/>
    <property type="project" value="Ensembl"/>
</dbReference>
<accession>A0A6I8NXW2</accession>
<dbReference type="InterPro" id="IPR004299">
    <property type="entry name" value="MBOAT_fam"/>
</dbReference>
<feature type="compositionally biased region" description="Gly residues" evidence="18">
    <location>
        <begin position="334"/>
        <end position="344"/>
    </location>
</feature>
<dbReference type="EC" id="2.3.1.23" evidence="15"/>
<feature type="transmembrane region" description="Helical" evidence="19">
    <location>
        <begin position="484"/>
        <end position="505"/>
    </location>
</feature>
<feature type="transmembrane region" description="Helical" evidence="19">
    <location>
        <begin position="573"/>
        <end position="596"/>
    </location>
</feature>
<keyword evidence="7" id="KW-0256">Endoplasmic reticulum</keyword>
<evidence type="ECO:0000256" key="11">
    <source>
        <dbReference type="ARBA" id="ARBA00023209"/>
    </source>
</evidence>
<proteinExistence type="inferred from homology"/>
<evidence type="ECO:0000256" key="2">
    <source>
        <dbReference type="ARBA" id="ARBA00005074"/>
    </source>
</evidence>
<keyword evidence="6 19" id="KW-0812">Transmembrane</keyword>
<dbReference type="GO" id="GO:0006656">
    <property type="term" value="P:phosphatidylcholine biosynthetic process"/>
    <property type="evidence" value="ECO:0000318"/>
    <property type="project" value="GO_Central"/>
</dbReference>
<feature type="transmembrane region" description="Helical" evidence="19">
    <location>
        <begin position="433"/>
        <end position="454"/>
    </location>
</feature>
<keyword evidence="10 19" id="KW-0472">Membrane</keyword>
<dbReference type="GO" id="GO:0045797">
    <property type="term" value="P:positive regulation of intestinal cholesterol absorption"/>
    <property type="evidence" value="ECO:0007669"/>
    <property type="project" value="Ensembl"/>
</dbReference>
<dbReference type="Bgee" id="ENSOANG00000008658">
    <property type="expression patterns" value="Expressed in liver and 7 other cell types or tissues"/>
</dbReference>
<evidence type="ECO:0000256" key="18">
    <source>
        <dbReference type="SAM" id="MobiDB-lite"/>
    </source>
</evidence>
<keyword evidence="11" id="KW-0594">Phospholipid biosynthesis</keyword>
<dbReference type="AlphaFoldDB" id="A0A6I8NXW2"/>
<comment type="similarity">
    <text evidence="3">Belongs to the membrane-bound acyltransferase family.</text>
</comment>
<dbReference type="GO" id="GO:0106263">
    <property type="term" value="F:1-acylglycerophosphoserine O-acyltransferase activity"/>
    <property type="evidence" value="ECO:0007669"/>
    <property type="project" value="Ensembl"/>
</dbReference>
<dbReference type="GO" id="GO:0036335">
    <property type="term" value="P:intestinal stem cell homeostasis"/>
    <property type="evidence" value="ECO:0007669"/>
    <property type="project" value="Ensembl"/>
</dbReference>
<dbReference type="GO" id="GO:0030258">
    <property type="term" value="P:lipid modification"/>
    <property type="evidence" value="ECO:0000318"/>
    <property type="project" value="GO_Central"/>
</dbReference>
<evidence type="ECO:0000256" key="16">
    <source>
        <dbReference type="ARBA" id="ARBA00038923"/>
    </source>
</evidence>